<feature type="chain" id="PRO_5017039524" description="Lipoprotein" evidence="2">
    <location>
        <begin position="24"/>
        <end position="541"/>
    </location>
</feature>
<sequence>MKKLLGILGSVSLLVSTSATVVACDTNKRITEATLNDEILRSLLASVFGDRHAAAMDFGDIFNSGDIQTSLINIINRMIAQNNYFRATNNLYDSLGLGKNSEEVAFKKYQDLNNSIATDKLYTDYTKSISGAATTQALDYSIRRQSYSLNAQDLKLEVDGKEETFQNVGVKLPDGKLWSIRNELSTTDYSESIPTAKVLSGSGFSLVDISAGTSSPKAIAGYDNLTGKEALKYRFKDWFENEIQSKIIENLLSISRQIPEAFRVAAGADNKKTAYFNRYSAIGKYSQTWNNSSTPWTSNIKMVWEFTYKNTNFGTVKTALDKLKVDQNSGVLAPGESIAKEIAAFHSGELESANLSEDGNDPYFSQPGFKGFISIKDGEIYGTNNLATDFTYKTSLVNASEPGVLSENGHLYFQGTKSDEISVVFVLPVYLIQLLEDYEIKREDDGEAVKLNLGPSIADPNQYEDVWNQEQNLKKHSKDIEDLNESLKQDMINQFHYIVSQNEDVLKESKTSLYSIYLDADDILYSGLWESISKYIKDEED</sequence>
<evidence type="ECO:0000256" key="2">
    <source>
        <dbReference type="SAM" id="SignalP"/>
    </source>
</evidence>
<evidence type="ECO:0008006" key="5">
    <source>
        <dbReference type="Google" id="ProtNLM"/>
    </source>
</evidence>
<evidence type="ECO:0000313" key="3">
    <source>
        <dbReference type="EMBL" id="AXK51324.1"/>
    </source>
</evidence>
<dbReference type="KEGG" id="salx:SALLE_v1c06540"/>
<dbReference type="AlphaFoldDB" id="A0A345Z3Z5"/>
<organism evidence="3 4">
    <name type="scientific">Spiroplasma alleghenense</name>
    <dbReference type="NCBI Taxonomy" id="216931"/>
    <lineage>
        <taxon>Bacteria</taxon>
        <taxon>Bacillati</taxon>
        <taxon>Mycoplasmatota</taxon>
        <taxon>Mollicutes</taxon>
        <taxon>Entomoplasmatales</taxon>
        <taxon>Spiroplasmataceae</taxon>
        <taxon>Spiroplasma</taxon>
    </lineage>
</organism>
<keyword evidence="4" id="KW-1185">Reference proteome</keyword>
<dbReference type="Proteomes" id="UP000254792">
    <property type="component" value="Chromosome"/>
</dbReference>
<evidence type="ECO:0000313" key="4">
    <source>
        <dbReference type="Proteomes" id="UP000254792"/>
    </source>
</evidence>
<reference evidence="3 4" key="1">
    <citation type="submission" date="2018-07" db="EMBL/GenBank/DDBJ databases">
        <title>Complete genome sequence of Spiroplasma alleghenense PLHS-1 (ATCC 51752).</title>
        <authorList>
            <person name="Chou L."/>
            <person name="Lee T.-Y."/>
            <person name="Tsai Y.-M."/>
            <person name="Kuo C.-H."/>
        </authorList>
    </citation>
    <scope>NUCLEOTIDE SEQUENCE [LARGE SCALE GENOMIC DNA]</scope>
    <source>
        <strain evidence="3 4">PLHS-1</strain>
    </source>
</reference>
<name>A0A345Z3Z5_9MOLU</name>
<keyword evidence="2" id="KW-0732">Signal</keyword>
<dbReference type="NCBIfam" id="NF045726">
    <property type="entry name" value="XXplasma_LP"/>
    <property type="match status" value="1"/>
</dbReference>
<dbReference type="RefSeq" id="WP_115558227.1">
    <property type="nucleotide sequence ID" value="NZ_CP031376.1"/>
</dbReference>
<protein>
    <recommendedName>
        <fullName evidence="5">Lipoprotein</fullName>
    </recommendedName>
</protein>
<feature type="signal peptide" evidence="2">
    <location>
        <begin position="1"/>
        <end position="23"/>
    </location>
</feature>
<evidence type="ECO:0000256" key="1">
    <source>
        <dbReference type="SAM" id="Coils"/>
    </source>
</evidence>
<accession>A0A345Z3Z5</accession>
<feature type="coiled-coil region" evidence="1">
    <location>
        <begin position="466"/>
        <end position="493"/>
    </location>
</feature>
<dbReference type="NCBIfam" id="NF038029">
    <property type="entry name" value="LP_plasma"/>
    <property type="match status" value="1"/>
</dbReference>
<dbReference type="EMBL" id="CP031376">
    <property type="protein sequence ID" value="AXK51324.1"/>
    <property type="molecule type" value="Genomic_DNA"/>
</dbReference>
<dbReference type="InterPro" id="IPR054816">
    <property type="entry name" value="Lipoprotein_mollicutes-type_CS"/>
</dbReference>
<dbReference type="OrthoDB" id="395787at2"/>
<keyword evidence="1" id="KW-0175">Coiled coil</keyword>
<dbReference type="PROSITE" id="PS51257">
    <property type="entry name" value="PROKAR_LIPOPROTEIN"/>
    <property type="match status" value="1"/>
</dbReference>
<proteinExistence type="predicted"/>
<gene>
    <name evidence="3" type="ORF">SALLE_v1c06540</name>
</gene>